<dbReference type="RefSeq" id="WP_207562227.1">
    <property type="nucleotide sequence ID" value="NZ_CP046072.1"/>
</dbReference>
<dbReference type="KEGG" id="saqt:GJV85_02095"/>
<accession>A0A975AYR2</accession>
<dbReference type="InterPro" id="IPR011990">
    <property type="entry name" value="TPR-like_helical_dom_sf"/>
</dbReference>
<dbReference type="Gene3D" id="1.25.40.10">
    <property type="entry name" value="Tetratricopeptide repeat domain"/>
    <property type="match status" value="3"/>
</dbReference>
<dbReference type="Pfam" id="PF24323">
    <property type="entry name" value="DUF7494"/>
    <property type="match status" value="1"/>
</dbReference>
<protein>
    <submittedName>
        <fullName evidence="2">Flagellar protein</fullName>
    </submittedName>
</protein>
<gene>
    <name evidence="2" type="ORF">GJV85_02095</name>
</gene>
<dbReference type="EMBL" id="CP046072">
    <property type="protein sequence ID" value="QSZ40953.1"/>
    <property type="molecule type" value="Genomic_DNA"/>
</dbReference>
<dbReference type="SUPFAM" id="SSF48452">
    <property type="entry name" value="TPR-like"/>
    <property type="match status" value="1"/>
</dbReference>
<organism evidence="2 3">
    <name type="scientific">Sulfurimonas aquatica</name>
    <dbReference type="NCBI Taxonomy" id="2672570"/>
    <lineage>
        <taxon>Bacteria</taxon>
        <taxon>Pseudomonadati</taxon>
        <taxon>Campylobacterota</taxon>
        <taxon>Epsilonproteobacteria</taxon>
        <taxon>Campylobacterales</taxon>
        <taxon>Sulfurimonadaceae</taxon>
        <taxon>Sulfurimonas</taxon>
    </lineage>
</organism>
<reference evidence="2" key="2">
    <citation type="submission" date="2021-04" db="EMBL/GenBank/DDBJ databases">
        <title>Isolation and characterization of a novel species of the genus Sulfurimonas.</title>
        <authorList>
            <person name="Fukui M."/>
        </authorList>
    </citation>
    <scope>NUCLEOTIDE SEQUENCE</scope>
    <source>
        <strain evidence="2">H1576</strain>
    </source>
</reference>
<keyword evidence="2" id="KW-0282">Flagellum</keyword>
<reference evidence="2" key="1">
    <citation type="submission" date="2019-11" db="EMBL/GenBank/DDBJ databases">
        <authorList>
            <person name="Kojima H."/>
        </authorList>
    </citation>
    <scope>NUCLEOTIDE SEQUENCE</scope>
    <source>
        <strain evidence="2">H1576</strain>
    </source>
</reference>
<dbReference type="AlphaFoldDB" id="A0A975AYR2"/>
<feature type="domain" description="DUF7494" evidence="1">
    <location>
        <begin position="17"/>
        <end position="132"/>
    </location>
</feature>
<keyword evidence="2" id="KW-0966">Cell projection</keyword>
<evidence type="ECO:0000313" key="2">
    <source>
        <dbReference type="EMBL" id="QSZ40953.1"/>
    </source>
</evidence>
<evidence type="ECO:0000259" key="1">
    <source>
        <dbReference type="Pfam" id="PF24323"/>
    </source>
</evidence>
<sequence length="784" mass="90880">MFKWILLPILFINLYALEVSMDSAKDDFLRYSILNISDSKDFVCEEQKNDFEVTTEIICAFLKRPSQSIKKIQNDFFKVDTFIKKDTFFISVKPYHKIKLRAEVFDLTKDSTTYEADVTLSKKWIIFGYEDKLPLIKNIQRPEISINFPFFSDKDKLPYVGSLDIKGNPVHIKKVGDVTDYLQVKKYYKAKKYEQCMELADDILMKYPNTLFKAELLYYKIKLYSKLKDYDNVISHSKVFLREYSSDENIPEILSYTAKAYAQIGINIDADYFFDRLFSEHPDSVYTQWAYIYKGEMFEASGGDSKAVFYYKKALYETQNVDVAVSAAYKLAFIRQSESFKDSAKYIDKIINANQSFFMHDLRKSKTIMHNFADGGDYETAQKIANALLNSIDATNDDYETYLSEKALWLAKTDNKQDALVALNTYLKQFPDGEFEHRVQIAKDALFFDTTESNSSVKLVEYDKLIEDYANDSIGNRALYEKAKLQLSEGMYSKVLEAKEELSYLDIQEYSDTDEMINEAAIGVMKKSLESKECKDVLVISNDYNITLSNEWDDGIYDCAMMGGDYQLSKNIAEKNLKSEDISLRKKWLYRYIKVDFATGNYSNVIDASKDLIALIEDDKDSEYKDIYRYIFDTYDRVEKKDEMVSAMSKIENIFGTTYIDIDRYIAVMSIGSKRKDDTMVISFGSKVMDIQRSSNSKAQSPYVEFTLYQSYINKEDYIKALEVIESLDNVELDKTQRARQKYLLGTTLTKLWRDDEAKVAYKQAIEADGESAWAKLAKSAQEI</sequence>
<evidence type="ECO:0000313" key="3">
    <source>
        <dbReference type="Proteomes" id="UP000671852"/>
    </source>
</evidence>
<dbReference type="Proteomes" id="UP000671852">
    <property type="component" value="Chromosome"/>
</dbReference>
<keyword evidence="2" id="KW-0969">Cilium</keyword>
<dbReference type="InterPro" id="IPR055917">
    <property type="entry name" value="DUF7494"/>
</dbReference>
<proteinExistence type="predicted"/>
<keyword evidence="3" id="KW-1185">Reference proteome</keyword>
<name>A0A975AYR2_9BACT</name>